<evidence type="ECO:0000313" key="3">
    <source>
        <dbReference type="Proteomes" id="UP000887568"/>
    </source>
</evidence>
<dbReference type="GeneID" id="119718783"/>
<proteinExistence type="predicted"/>
<name>A0A913YZH0_PATMI</name>
<reference evidence="2" key="1">
    <citation type="submission" date="2022-11" db="UniProtKB">
        <authorList>
            <consortium name="EnsemblMetazoa"/>
        </authorList>
    </citation>
    <scope>IDENTIFICATION</scope>
</reference>
<feature type="domain" description="COMM" evidence="1">
    <location>
        <begin position="130"/>
        <end position="199"/>
    </location>
</feature>
<evidence type="ECO:0000259" key="1">
    <source>
        <dbReference type="PROSITE" id="PS51269"/>
    </source>
</evidence>
<dbReference type="InterPro" id="IPR037356">
    <property type="entry name" value="COMMD4"/>
</dbReference>
<dbReference type="OrthoDB" id="284322at2759"/>
<dbReference type="InterPro" id="IPR047155">
    <property type="entry name" value="COMMD4/6/7/8"/>
</dbReference>
<protein>
    <recommendedName>
        <fullName evidence="1">COMM domain-containing protein</fullName>
    </recommendedName>
</protein>
<dbReference type="PROSITE" id="PS51269">
    <property type="entry name" value="COMM"/>
    <property type="match status" value="1"/>
</dbReference>
<dbReference type="InterPro" id="IPR017920">
    <property type="entry name" value="COMM"/>
</dbReference>
<dbReference type="CDD" id="cd04752">
    <property type="entry name" value="Commd4"/>
    <property type="match status" value="1"/>
</dbReference>
<dbReference type="AlphaFoldDB" id="A0A913YZH0"/>
<dbReference type="Proteomes" id="UP000887568">
    <property type="component" value="Unplaced"/>
</dbReference>
<dbReference type="Pfam" id="PF07258">
    <property type="entry name" value="COMM_domain"/>
    <property type="match status" value="1"/>
</dbReference>
<accession>A0A913YZH0</accession>
<dbReference type="CTD" id="54939"/>
<dbReference type="RefSeq" id="XP_038044131.1">
    <property type="nucleotide sequence ID" value="XM_038188203.1"/>
</dbReference>
<organism evidence="2 3">
    <name type="scientific">Patiria miniata</name>
    <name type="common">Bat star</name>
    <name type="synonym">Asterina miniata</name>
    <dbReference type="NCBI Taxonomy" id="46514"/>
    <lineage>
        <taxon>Eukaryota</taxon>
        <taxon>Metazoa</taxon>
        <taxon>Echinodermata</taxon>
        <taxon>Eleutherozoa</taxon>
        <taxon>Asterozoa</taxon>
        <taxon>Asteroidea</taxon>
        <taxon>Valvatacea</taxon>
        <taxon>Valvatida</taxon>
        <taxon>Asterinidae</taxon>
        <taxon>Patiria</taxon>
    </lineage>
</organism>
<dbReference type="PANTHER" id="PTHR16231">
    <property type="entry name" value="COMM DOMAIN-CONTAINING PROTEIN 4-8 FAMILY MEMBER"/>
    <property type="match status" value="1"/>
</dbReference>
<dbReference type="OMA" id="RDCPDWL"/>
<dbReference type="Pfam" id="PF21672">
    <property type="entry name" value="COMM_HN"/>
    <property type="match status" value="1"/>
</dbReference>
<dbReference type="PANTHER" id="PTHR16231:SF4">
    <property type="entry name" value="COMM DOMAIN-CONTAINING PROTEIN 4"/>
    <property type="match status" value="1"/>
</dbReference>
<dbReference type="EnsemblMetazoa" id="XM_038188203.1">
    <property type="protein sequence ID" value="XP_038044131.1"/>
    <property type="gene ID" value="LOC119718783"/>
</dbReference>
<evidence type="ECO:0000313" key="2">
    <source>
        <dbReference type="EnsemblMetazoa" id="XP_038044131.1"/>
    </source>
</evidence>
<sequence>MRFRFCGGLDCPDWVLAEISILSKITSVKMKLLCAQVIKDLLGDSIDYEKVYKLTADAKYETGDVKASIAALNFILSSASKYNVDGESLSNELQQLGLPKEHSTALCRSYQDKLEALQHRFKEQSLRVSKLDRVEWRVDYILGSSELRDVNEPSVRLRLHIRNPDDGTVQPTSFNMSADKFRIFLSELKQTQKLMEGMAT</sequence>
<keyword evidence="3" id="KW-1185">Reference proteome</keyword>